<dbReference type="Proteomes" id="UP000887576">
    <property type="component" value="Unplaced"/>
</dbReference>
<dbReference type="WBParaSite" id="JU765_v2.g14908.t1">
    <property type="protein sequence ID" value="JU765_v2.g14908.t1"/>
    <property type="gene ID" value="JU765_v2.g14908"/>
</dbReference>
<proteinExistence type="predicted"/>
<sequence length="187" mass="21227">MTSEEDVNFVWNKDIQFAPLRPFSEFLTDKSRFELPAFNDIGKWNNRIVSNLLYFQSNYFIFMLIACLLISALDPKGFAIGFIIILLIGILVLVALSDDNNIVTVRSEHPYALLAVILVISYLAISYISYVIIAIFAFAFPLLFVLVHASLRLRGFMNKINRNFKEGIVQKTVMATILKALGIEIKV</sequence>
<organism evidence="1 2">
    <name type="scientific">Panagrolaimus sp. JU765</name>
    <dbReference type="NCBI Taxonomy" id="591449"/>
    <lineage>
        <taxon>Eukaryota</taxon>
        <taxon>Metazoa</taxon>
        <taxon>Ecdysozoa</taxon>
        <taxon>Nematoda</taxon>
        <taxon>Chromadorea</taxon>
        <taxon>Rhabditida</taxon>
        <taxon>Tylenchina</taxon>
        <taxon>Panagrolaimomorpha</taxon>
        <taxon>Panagrolaimoidea</taxon>
        <taxon>Panagrolaimidae</taxon>
        <taxon>Panagrolaimus</taxon>
    </lineage>
</organism>
<evidence type="ECO:0000313" key="2">
    <source>
        <dbReference type="WBParaSite" id="JU765_v2.g14908.t1"/>
    </source>
</evidence>
<name>A0AC34QBB0_9BILA</name>
<reference evidence="2" key="1">
    <citation type="submission" date="2022-11" db="UniProtKB">
        <authorList>
            <consortium name="WormBaseParasite"/>
        </authorList>
    </citation>
    <scope>IDENTIFICATION</scope>
</reference>
<protein>
    <submittedName>
        <fullName evidence="2">PRA1 family protein</fullName>
    </submittedName>
</protein>
<accession>A0AC34QBB0</accession>
<evidence type="ECO:0000313" key="1">
    <source>
        <dbReference type="Proteomes" id="UP000887576"/>
    </source>
</evidence>